<dbReference type="SUPFAM" id="SSF55469">
    <property type="entry name" value="FMN-dependent nitroreductase-like"/>
    <property type="match status" value="1"/>
</dbReference>
<accession>A0A8T3VPF2</accession>
<dbReference type="InterPro" id="IPR000415">
    <property type="entry name" value="Nitroreductase-like"/>
</dbReference>
<keyword evidence="5" id="KW-0560">Oxidoreductase</keyword>
<comment type="cofactor">
    <cofactor evidence="1">
        <name>FMN</name>
        <dbReference type="ChEBI" id="CHEBI:58210"/>
    </cofactor>
</comment>
<keyword evidence="3" id="KW-0285">Flavoprotein</keyword>
<sequence>MSDIFEVIKNRRSVRAYKDEQIDDEQIEQILEAAIMAPTARGEAPWHFTVVQNKETLADINDSVLNILSNSGDEFLEAIAESRVNVMHNAPTVVFVSAKSDATNMQADCSAAIENMLLAAEGLDIGSCWLGLVAIYFSVEENLKKLHIPEGYTPLYGVALGKKVEPNEPNPRKDVFVNWVK</sequence>
<dbReference type="GO" id="GO:0016491">
    <property type="term" value="F:oxidoreductase activity"/>
    <property type="evidence" value="ECO:0007669"/>
    <property type="project" value="UniProtKB-KW"/>
</dbReference>
<evidence type="ECO:0000313" key="7">
    <source>
        <dbReference type="EMBL" id="MBE6511840.1"/>
    </source>
</evidence>
<evidence type="ECO:0000256" key="4">
    <source>
        <dbReference type="ARBA" id="ARBA00022643"/>
    </source>
</evidence>
<feature type="domain" description="Nitroreductase" evidence="6">
    <location>
        <begin position="8"/>
        <end position="162"/>
    </location>
</feature>
<dbReference type="Pfam" id="PF00881">
    <property type="entry name" value="Nitroreductase"/>
    <property type="match status" value="1"/>
</dbReference>
<keyword evidence="4" id="KW-0288">FMN</keyword>
<evidence type="ECO:0000256" key="3">
    <source>
        <dbReference type="ARBA" id="ARBA00022630"/>
    </source>
</evidence>
<dbReference type="InterPro" id="IPR029479">
    <property type="entry name" value="Nitroreductase"/>
</dbReference>
<protein>
    <submittedName>
        <fullName evidence="7">Nitroreductase family protein</fullName>
    </submittedName>
</protein>
<dbReference type="PANTHER" id="PTHR43673">
    <property type="entry name" value="NAD(P)H NITROREDUCTASE YDGI-RELATED"/>
    <property type="match status" value="1"/>
</dbReference>
<dbReference type="Proteomes" id="UP000732619">
    <property type="component" value="Unassembled WGS sequence"/>
</dbReference>
<dbReference type="AlphaFoldDB" id="A0A8T3VPF2"/>
<evidence type="ECO:0000313" key="8">
    <source>
        <dbReference type="Proteomes" id="UP000732619"/>
    </source>
</evidence>
<dbReference type="Gene3D" id="3.40.109.10">
    <property type="entry name" value="NADH Oxidase"/>
    <property type="match status" value="1"/>
</dbReference>
<evidence type="ECO:0000256" key="1">
    <source>
        <dbReference type="ARBA" id="ARBA00001917"/>
    </source>
</evidence>
<gene>
    <name evidence="7" type="ORF">E7Z75_01625</name>
</gene>
<comment type="caution">
    <text evidence="7">The sequence shown here is derived from an EMBL/GenBank/DDBJ whole genome shotgun (WGS) entry which is preliminary data.</text>
</comment>
<proteinExistence type="inferred from homology"/>
<comment type="similarity">
    <text evidence="2">Belongs to the nitroreductase family.</text>
</comment>
<evidence type="ECO:0000259" key="6">
    <source>
        <dbReference type="Pfam" id="PF00881"/>
    </source>
</evidence>
<evidence type="ECO:0000256" key="5">
    <source>
        <dbReference type="ARBA" id="ARBA00023002"/>
    </source>
</evidence>
<evidence type="ECO:0000256" key="2">
    <source>
        <dbReference type="ARBA" id="ARBA00007118"/>
    </source>
</evidence>
<dbReference type="EMBL" id="SUTG01000004">
    <property type="protein sequence ID" value="MBE6511840.1"/>
    <property type="molecule type" value="Genomic_DNA"/>
</dbReference>
<reference evidence="7" key="1">
    <citation type="submission" date="2019-04" db="EMBL/GenBank/DDBJ databases">
        <title>Evolution of Biomass-Degrading Anaerobic Consortia Revealed by Metagenomics.</title>
        <authorList>
            <person name="Peng X."/>
        </authorList>
    </citation>
    <scope>NUCLEOTIDE SEQUENCE</scope>
    <source>
        <strain evidence="7">SIG14</strain>
    </source>
</reference>
<name>A0A8T3VPF2_METOL</name>
<organism evidence="7 8">
    <name type="scientific">Methanobrevibacter olleyae</name>
    <dbReference type="NCBI Taxonomy" id="294671"/>
    <lineage>
        <taxon>Archaea</taxon>
        <taxon>Methanobacteriati</taxon>
        <taxon>Methanobacteriota</taxon>
        <taxon>Methanomada group</taxon>
        <taxon>Methanobacteria</taxon>
        <taxon>Methanobacteriales</taxon>
        <taxon>Methanobacteriaceae</taxon>
        <taxon>Methanobrevibacter</taxon>
    </lineage>
</organism>
<dbReference type="PANTHER" id="PTHR43673:SF2">
    <property type="entry name" value="NITROREDUCTASE"/>
    <property type="match status" value="1"/>
</dbReference>